<protein>
    <submittedName>
        <fullName evidence="2">Regulator of cell cycle RGCC</fullName>
    </submittedName>
</protein>
<feature type="compositionally biased region" description="Polar residues" evidence="1">
    <location>
        <begin position="60"/>
        <end position="69"/>
    </location>
</feature>
<accession>A0AAD5B097</accession>
<feature type="region of interest" description="Disordered" evidence="1">
    <location>
        <begin position="47"/>
        <end position="89"/>
    </location>
</feature>
<dbReference type="Pfam" id="PF15151">
    <property type="entry name" value="RGCC"/>
    <property type="match status" value="1"/>
</dbReference>
<dbReference type="Proteomes" id="UP001205998">
    <property type="component" value="Unassembled WGS sequence"/>
</dbReference>
<comment type="caution">
    <text evidence="2">The sequence shown here is derived from an EMBL/GenBank/DDBJ whole genome shotgun (WGS) entry which is preliminary data.</text>
</comment>
<dbReference type="EMBL" id="MU551577">
    <property type="protein sequence ID" value="KAI5624759.1"/>
    <property type="molecule type" value="Genomic_DNA"/>
</dbReference>
<sequence length="141" mass="15083">MSTSPFTDLDSEMGELLDEFEAVVEEMSVPQVSARVAELRGGYGDAVTDSGIEDADDASEPSQASSLNASVEELNTAGVSTSQKAKLGDTSDLESFIENLDKELAVTWSLTLDLEPILVTQDARPFGHIKCHAHAVLLKNL</sequence>
<proteinExistence type="predicted"/>
<evidence type="ECO:0000313" key="2">
    <source>
        <dbReference type="EMBL" id="KAI5624759.1"/>
    </source>
</evidence>
<reference evidence="2" key="1">
    <citation type="submission" date="2018-07" db="EMBL/GenBank/DDBJ databases">
        <title>Comparative genomics of catfishes provides insights into carnivory and benthic adaptation.</title>
        <authorList>
            <person name="Zhang Y."/>
            <person name="Wang D."/>
            <person name="Peng Z."/>
            <person name="Zheng S."/>
            <person name="Shao F."/>
            <person name="Tao W."/>
        </authorList>
    </citation>
    <scope>NUCLEOTIDE SEQUENCE</scope>
    <source>
        <strain evidence="2">Chongqing</strain>
    </source>
</reference>
<dbReference type="InterPro" id="IPR029252">
    <property type="entry name" value="RGCC"/>
</dbReference>
<dbReference type="PANTHER" id="PTHR32193">
    <property type="entry name" value="REGULATOR OF CELL CYCLE RGCC"/>
    <property type="match status" value="1"/>
</dbReference>
<evidence type="ECO:0000256" key="1">
    <source>
        <dbReference type="SAM" id="MobiDB-lite"/>
    </source>
</evidence>
<dbReference type="AlphaFoldDB" id="A0AAD5B097"/>
<dbReference type="PANTHER" id="PTHR32193:SF5">
    <property type="entry name" value="RGCC PROTEIN"/>
    <property type="match status" value="1"/>
</dbReference>
<keyword evidence="3" id="KW-1185">Reference proteome</keyword>
<organism evidence="2 3">
    <name type="scientific">Silurus asotus</name>
    <name type="common">Amur catfish</name>
    <name type="synonym">Parasilurus asotus</name>
    <dbReference type="NCBI Taxonomy" id="30991"/>
    <lineage>
        <taxon>Eukaryota</taxon>
        <taxon>Metazoa</taxon>
        <taxon>Chordata</taxon>
        <taxon>Craniata</taxon>
        <taxon>Vertebrata</taxon>
        <taxon>Euteleostomi</taxon>
        <taxon>Actinopterygii</taxon>
        <taxon>Neopterygii</taxon>
        <taxon>Teleostei</taxon>
        <taxon>Ostariophysi</taxon>
        <taxon>Siluriformes</taxon>
        <taxon>Siluridae</taxon>
        <taxon>Silurus</taxon>
    </lineage>
</organism>
<dbReference type="GO" id="GO:0051726">
    <property type="term" value="P:regulation of cell cycle"/>
    <property type="evidence" value="ECO:0007669"/>
    <property type="project" value="InterPro"/>
</dbReference>
<name>A0AAD5B097_SILAS</name>
<gene>
    <name evidence="2" type="ORF">C0J50_15565</name>
</gene>
<evidence type="ECO:0000313" key="3">
    <source>
        <dbReference type="Proteomes" id="UP001205998"/>
    </source>
</evidence>